<dbReference type="KEGG" id="zma:103642897"/>
<dbReference type="GeneID" id="103642897"/>
<dbReference type="InterPro" id="IPR044821">
    <property type="entry name" value="At1g28695/At4g15970-like"/>
</dbReference>
<evidence type="ECO:0000256" key="1">
    <source>
        <dbReference type="SAM" id="MobiDB-lite"/>
    </source>
</evidence>
<dbReference type="Proteomes" id="UP000007305">
    <property type="component" value="Chromosome 1"/>
</dbReference>
<reference evidence="5" key="1">
    <citation type="submission" date="2015-12" db="EMBL/GenBank/DDBJ databases">
        <title>Update maize B73 reference genome by single molecule sequencing technologies.</title>
        <authorList>
            <consortium name="Maize Genome Sequencing Project"/>
            <person name="Ware D."/>
        </authorList>
    </citation>
    <scope>NUCLEOTIDE SEQUENCE [LARGE SCALE GENOMIC DNA]</scope>
    <source>
        <strain evidence="5">cv. B73</strain>
    </source>
</reference>
<dbReference type="RefSeq" id="XP_008664285.1">
    <property type="nucleotide sequence ID" value="XM_008666063.2"/>
</dbReference>
<keyword evidence="5" id="KW-1185">Reference proteome</keyword>
<protein>
    <recommendedName>
        <fullName evidence="3">Nucleotide-diphospho-sugar transferase domain-containing protein</fullName>
    </recommendedName>
</protein>
<reference evidence="4" key="2">
    <citation type="submission" date="2019-07" db="EMBL/GenBank/DDBJ databases">
        <authorList>
            <person name="Seetharam A."/>
            <person name="Woodhouse M."/>
            <person name="Cannon E."/>
        </authorList>
    </citation>
    <scope>NUCLEOTIDE SEQUENCE [LARGE SCALE GENOMIC DNA]</scope>
    <source>
        <strain evidence="4">cv. B73</strain>
    </source>
</reference>
<reference evidence="4" key="3">
    <citation type="submission" date="2021-05" db="UniProtKB">
        <authorList>
            <consortium name="EnsemblPlants"/>
        </authorList>
    </citation>
    <scope>IDENTIFICATION</scope>
    <source>
        <strain evidence="4">cv. B73</strain>
    </source>
</reference>
<dbReference type="OrthoDB" id="621516at2759"/>
<keyword evidence="2" id="KW-0472">Membrane</keyword>
<name>A0A804LTZ9_MAIZE</name>
<dbReference type="InParanoid" id="A0A804LTZ9"/>
<feature type="region of interest" description="Disordered" evidence="1">
    <location>
        <begin position="1"/>
        <end position="39"/>
    </location>
</feature>
<keyword evidence="2" id="KW-1133">Transmembrane helix</keyword>
<dbReference type="Pfam" id="PF03407">
    <property type="entry name" value="Nucleotid_trans"/>
    <property type="match status" value="1"/>
</dbReference>
<dbReference type="InterPro" id="IPR005069">
    <property type="entry name" value="Nucl-diP-sugar_transferase"/>
</dbReference>
<organism evidence="4 5">
    <name type="scientific">Zea mays</name>
    <name type="common">Maize</name>
    <dbReference type="NCBI Taxonomy" id="4577"/>
    <lineage>
        <taxon>Eukaryota</taxon>
        <taxon>Viridiplantae</taxon>
        <taxon>Streptophyta</taxon>
        <taxon>Embryophyta</taxon>
        <taxon>Tracheophyta</taxon>
        <taxon>Spermatophyta</taxon>
        <taxon>Magnoliopsida</taxon>
        <taxon>Liliopsida</taxon>
        <taxon>Poales</taxon>
        <taxon>Poaceae</taxon>
        <taxon>PACMAD clade</taxon>
        <taxon>Panicoideae</taxon>
        <taxon>Andropogonodae</taxon>
        <taxon>Andropogoneae</taxon>
        <taxon>Tripsacinae</taxon>
        <taxon>Zea</taxon>
    </lineage>
</organism>
<evidence type="ECO:0000256" key="2">
    <source>
        <dbReference type="SAM" id="Phobius"/>
    </source>
</evidence>
<dbReference type="PANTHER" id="PTHR46038:SF13">
    <property type="entry name" value="GLYCOSYLTRANSFERASE"/>
    <property type="match status" value="1"/>
</dbReference>
<dbReference type="Gramene" id="Zm00001eb036510_T001">
    <property type="protein sequence ID" value="Zm00001eb036510_P001"/>
    <property type="gene ID" value="Zm00001eb036510"/>
</dbReference>
<dbReference type="AlphaFoldDB" id="A0A804LTZ9"/>
<evidence type="ECO:0000259" key="3">
    <source>
        <dbReference type="Pfam" id="PF03407"/>
    </source>
</evidence>
<dbReference type="PANTHER" id="PTHR46038">
    <property type="entry name" value="EXPRESSED PROTEIN-RELATED"/>
    <property type="match status" value="1"/>
</dbReference>
<accession>A0A804LTZ9</accession>
<gene>
    <name evidence="4" type="primary">LOC103642897</name>
</gene>
<keyword evidence="2" id="KW-0812">Transmembrane</keyword>
<sequence length="385" mass="42236">MPRRQPACCRINTPPPCRSSQTTPSSCAPPSPPSSRPSKGMAAAWKVVRGDASGRLLPVISFFLGAALTAAFVFLGATTDVSWRFAAWGSGARPGAGDEAKSFAELAEVLKNASMEDKTVIVTSINQAYAAPGSLLDLFLDSFRAGEGTAGLLDHLLIVAVDPAALETCRSVHRHCYLLRPAAGAADADLGAAKFFMTKDYLDMMWARNRLQQTILELGFSFLFTDVDILWFRNPMRHIAVTSDVAIACDYFNGDPDSLSNRPNGGFLYVRSARRTVEFYRGWREARAGFPPGTNEQDVLARVQLPLARRLGVRMQFLDTARCGGFCQLSDDLRGLSTMHANCCTGLENKVHDLRNVLQDWRNYTAAPMEVQSRGGFGWTEFFVF</sequence>
<dbReference type="EnsemblPlants" id="Zm00001eb036510_T001">
    <property type="protein sequence ID" value="Zm00001eb036510_P001"/>
    <property type="gene ID" value="Zm00001eb036510"/>
</dbReference>
<evidence type="ECO:0000313" key="4">
    <source>
        <dbReference type="EnsemblPlants" id="Zm00001eb036510_P001"/>
    </source>
</evidence>
<evidence type="ECO:0000313" key="5">
    <source>
        <dbReference type="Proteomes" id="UP000007305"/>
    </source>
</evidence>
<feature type="domain" description="Nucleotide-diphospho-sugar transferase" evidence="3">
    <location>
        <begin position="152"/>
        <end position="354"/>
    </location>
</feature>
<proteinExistence type="predicted"/>
<feature type="transmembrane region" description="Helical" evidence="2">
    <location>
        <begin position="56"/>
        <end position="77"/>
    </location>
</feature>